<dbReference type="WBParaSite" id="TREG1_17720.1">
    <property type="protein sequence ID" value="TREG1_17720.1"/>
    <property type="gene ID" value="TREG1_17720"/>
</dbReference>
<proteinExistence type="predicted"/>
<feature type="transmembrane region" description="Helical" evidence="5">
    <location>
        <begin position="77"/>
        <end position="101"/>
    </location>
</feature>
<evidence type="ECO:0000259" key="6">
    <source>
        <dbReference type="PROSITE" id="PS50262"/>
    </source>
</evidence>
<keyword evidence="2 5" id="KW-0812">Transmembrane</keyword>
<keyword evidence="7" id="KW-1185">Reference proteome</keyword>
<feature type="domain" description="G-protein coupled receptors family 1 profile" evidence="6">
    <location>
        <begin position="56"/>
        <end position="395"/>
    </location>
</feature>
<dbReference type="GO" id="GO:0004930">
    <property type="term" value="F:G protein-coupled receptor activity"/>
    <property type="evidence" value="ECO:0007669"/>
    <property type="project" value="InterPro"/>
</dbReference>
<feature type="transmembrane region" description="Helical" evidence="5">
    <location>
        <begin position="194"/>
        <end position="212"/>
    </location>
</feature>
<sequence>MNVSQHNQEVLTPFVLNLFILNKSSACKKMESQPVLDIVRAYWTMVLILGPLNTILNGLCIYIFNHSAWKKSVMSKILKGLSIIEFGMGFSLFINAVTSIINISKENVVMNMISKNDGQNKLQKQFNENYIEEHKNDYVTTICIFFITTVCSRILAVFQISRNWSVVLLAAYRYDQICRPLGTPSSFPRERMRYILWAVFTLACLIIIPRIFESSVVVCYMSGIVSREIPLLLSYKIYQILYLGIIMFIVQSGGPVICVCVLSAFVIRVIAKRRKFHREKEKRSARNLLRRQTIETEASQANPNTSIHSKTNDNHNLQQRNSNGLTLELNERPAPSGDKLMFAVCITFFVLETPAFFSKILNPYLEKDYPLVDMTVSVIANLLIYLDSTLNAFVYMASNPLFRKIAREECIHFRDRFCCFKKTKPPLLNKNSRLLENESITATTNF</sequence>
<feature type="transmembrane region" description="Helical" evidence="5">
    <location>
        <begin position="138"/>
        <end position="158"/>
    </location>
</feature>
<name>A0AA85JD01_TRIRE</name>
<protein>
    <recommendedName>
        <fullName evidence="6">G-protein coupled receptors family 1 profile domain-containing protein</fullName>
    </recommendedName>
</protein>
<feature type="transmembrane region" description="Helical" evidence="5">
    <location>
        <begin position="340"/>
        <end position="358"/>
    </location>
</feature>
<dbReference type="PANTHER" id="PTHR46641">
    <property type="entry name" value="FMRFAMIDE RECEPTOR-RELATED"/>
    <property type="match status" value="1"/>
</dbReference>
<evidence type="ECO:0000313" key="8">
    <source>
        <dbReference type="WBParaSite" id="TREG1_17720.1"/>
    </source>
</evidence>
<comment type="subcellular location">
    <subcellularLocation>
        <location evidence="1">Membrane</location>
    </subcellularLocation>
</comment>
<evidence type="ECO:0000256" key="2">
    <source>
        <dbReference type="ARBA" id="ARBA00022692"/>
    </source>
</evidence>
<dbReference type="InterPro" id="IPR000276">
    <property type="entry name" value="GPCR_Rhodpsn"/>
</dbReference>
<dbReference type="PROSITE" id="PS50262">
    <property type="entry name" value="G_PROTEIN_RECEP_F1_2"/>
    <property type="match status" value="1"/>
</dbReference>
<organism evidence="7 8">
    <name type="scientific">Trichobilharzia regenti</name>
    <name type="common">Nasal bird schistosome</name>
    <dbReference type="NCBI Taxonomy" id="157069"/>
    <lineage>
        <taxon>Eukaryota</taxon>
        <taxon>Metazoa</taxon>
        <taxon>Spiralia</taxon>
        <taxon>Lophotrochozoa</taxon>
        <taxon>Platyhelminthes</taxon>
        <taxon>Trematoda</taxon>
        <taxon>Digenea</taxon>
        <taxon>Strigeidida</taxon>
        <taxon>Schistosomatoidea</taxon>
        <taxon>Schistosomatidae</taxon>
        <taxon>Trichobilharzia</taxon>
    </lineage>
</organism>
<reference evidence="7" key="1">
    <citation type="submission" date="2022-06" db="EMBL/GenBank/DDBJ databases">
        <authorList>
            <person name="Berger JAMES D."/>
            <person name="Berger JAMES D."/>
        </authorList>
    </citation>
    <scope>NUCLEOTIDE SEQUENCE [LARGE SCALE GENOMIC DNA]</scope>
</reference>
<dbReference type="AlphaFoldDB" id="A0AA85JD01"/>
<keyword evidence="4 5" id="KW-0472">Membrane</keyword>
<evidence type="ECO:0000256" key="4">
    <source>
        <dbReference type="ARBA" id="ARBA00023136"/>
    </source>
</evidence>
<feature type="transmembrane region" description="Helical" evidence="5">
    <location>
        <begin position="378"/>
        <end position="397"/>
    </location>
</feature>
<feature type="transmembrane region" description="Helical" evidence="5">
    <location>
        <begin position="42"/>
        <end position="65"/>
    </location>
</feature>
<dbReference type="Gene3D" id="1.20.1070.10">
    <property type="entry name" value="Rhodopsin 7-helix transmembrane proteins"/>
    <property type="match status" value="1"/>
</dbReference>
<dbReference type="Proteomes" id="UP000050795">
    <property type="component" value="Unassembled WGS sequence"/>
</dbReference>
<evidence type="ECO:0000256" key="3">
    <source>
        <dbReference type="ARBA" id="ARBA00022989"/>
    </source>
</evidence>
<dbReference type="PANTHER" id="PTHR46641:SF2">
    <property type="entry name" value="FMRFAMIDE RECEPTOR"/>
    <property type="match status" value="1"/>
</dbReference>
<dbReference type="GO" id="GO:0016020">
    <property type="term" value="C:membrane"/>
    <property type="evidence" value="ECO:0007669"/>
    <property type="project" value="UniProtKB-SubCell"/>
</dbReference>
<accession>A0AA85JD01</accession>
<evidence type="ECO:0000256" key="5">
    <source>
        <dbReference type="SAM" id="Phobius"/>
    </source>
</evidence>
<dbReference type="Pfam" id="PF00001">
    <property type="entry name" value="7tm_1"/>
    <property type="match status" value="1"/>
</dbReference>
<dbReference type="SUPFAM" id="SSF81321">
    <property type="entry name" value="Family A G protein-coupled receptor-like"/>
    <property type="match status" value="1"/>
</dbReference>
<dbReference type="InterPro" id="IPR017452">
    <property type="entry name" value="GPCR_Rhodpsn_7TM"/>
</dbReference>
<keyword evidence="3 5" id="KW-1133">Transmembrane helix</keyword>
<reference evidence="8" key="2">
    <citation type="submission" date="2023-11" db="UniProtKB">
        <authorList>
            <consortium name="WormBaseParasite"/>
        </authorList>
    </citation>
    <scope>IDENTIFICATION</scope>
</reference>
<evidence type="ECO:0000313" key="7">
    <source>
        <dbReference type="Proteomes" id="UP000050795"/>
    </source>
</evidence>
<feature type="transmembrane region" description="Helical" evidence="5">
    <location>
        <begin position="240"/>
        <end position="270"/>
    </location>
</feature>
<dbReference type="InterPro" id="IPR052954">
    <property type="entry name" value="GPCR-Ligand_Int"/>
</dbReference>
<evidence type="ECO:0000256" key="1">
    <source>
        <dbReference type="ARBA" id="ARBA00004370"/>
    </source>
</evidence>